<evidence type="ECO:0000259" key="3">
    <source>
        <dbReference type="PROSITE" id="PS50011"/>
    </source>
</evidence>
<dbReference type="GO" id="GO:0004672">
    <property type="term" value="F:protein kinase activity"/>
    <property type="evidence" value="ECO:0007669"/>
    <property type="project" value="InterPro"/>
</dbReference>
<accession>A0A0U3LXT2</accession>
<name>A0A0U3LXT2_STRGL</name>
<dbReference type="PROSITE" id="PS50011">
    <property type="entry name" value="PROTEIN_KINASE_DOM"/>
    <property type="match status" value="1"/>
</dbReference>
<dbReference type="Gene3D" id="3.30.200.20">
    <property type="entry name" value="Phosphorylase Kinase, domain 1"/>
    <property type="match status" value="1"/>
</dbReference>
<feature type="region of interest" description="Disordered" evidence="2">
    <location>
        <begin position="171"/>
        <end position="242"/>
    </location>
</feature>
<feature type="binding site" evidence="1">
    <location>
        <position position="868"/>
    </location>
    <ligand>
        <name>Zn(2+)</name>
        <dbReference type="ChEBI" id="CHEBI:29105"/>
    </ligand>
</feature>
<dbReference type="GO" id="GO:0005524">
    <property type="term" value="F:ATP binding"/>
    <property type="evidence" value="ECO:0007669"/>
    <property type="project" value="InterPro"/>
</dbReference>
<dbReference type="GO" id="GO:0005886">
    <property type="term" value="C:plasma membrane"/>
    <property type="evidence" value="ECO:0007669"/>
    <property type="project" value="TreeGrafter"/>
</dbReference>
<dbReference type="InterPro" id="IPR011009">
    <property type="entry name" value="Kinase-like_dom_sf"/>
</dbReference>
<proteinExistence type="predicted"/>
<feature type="domain" description="Protein kinase" evidence="3">
    <location>
        <begin position="249"/>
        <end position="509"/>
    </location>
</feature>
<dbReference type="PRINTS" id="PR01950">
    <property type="entry name" value="LANCSUPER"/>
</dbReference>
<dbReference type="InterPro" id="IPR007822">
    <property type="entry name" value="LANC-like"/>
</dbReference>
<dbReference type="GO" id="GO:0031179">
    <property type="term" value="P:peptide modification"/>
    <property type="evidence" value="ECO:0007669"/>
    <property type="project" value="InterPro"/>
</dbReference>
<sequence length="970" mass="102650">MSTHRDEHDSGSFFALDTGLLPGIVEGVLHRRGATQWSVEQGEFWCSVRPNGHRSGEQGWKLHLSATPLSAALVLAVAADVLVEERASFKFAGALDRVALLTGGRADRGGGGKFITVYPDEPELFRRLARRLHEATLGLRGPRILSDRPYAPGSLVHYRYGVFSGVRTTTNDGDTDVRLRRPDGGLEKDRRQAWVTTPAWAPPPFPEPTPSPEAVARSGAVPSRPRQAAGPRKPESGTTRKSVRLNGRYVVAKAIRHAFKGGVYLATDETTGRQVVVKEARAHVGVRMDGTGLQDTLRHEAEMLEALAPLGLTPAAIELFAQGGNLFLAQEFVPGRTLRDRLVEQPVRDLAEFLDLGRQIVEIVAAVHGTGRVLRDLSPNNLMVTPEGRVRLIDVEYLAPEGVPVRRGYTPGYVGPEVSSLRDYDFTPPTYASDLYGLGAVLLHLATGVDMLLVPDDRPVGDRTEALIRSAIADHSWTAPLLPLLLALSSPLPGGRWELPRVRKALAELPGAAQRAADADGESGGGGDSGDSGRTGGVMTPVAGSTGEGGLPALSDEERERLLADGLAYLLRTRPGSGGHLWDVSAFGATTDPLNVQYGSAGVLAVLTRAAAAGAGADVRDAVAELTEWTRRGLTGLPTGRTADGTLLPGLHFGRSGTAWALLDAAMLLGDGSVAAEASALARAVPVDWPNRDICHGAAGAGMTQLHFWRTTGDPVFRDRAVACAEAIVAAAEDHPAGVIWPVPATFDSNLAGARHYGFAHGIAGIGAFLLAAGVAAERADLVRAARTAGDTLVRLARTGNGRAVWPAGDRDADGPVGQTHWCSGSSGIGTFLVRLWAETGDERHREAAVRAAAGVREAMWLSSPAACHGLAGNAEFLLDLYAALGDPRYHDQAGQLAACIRTRAVRRDGLLVVPDESLEAVTGGYQTGVAGTVGMLLRLRDGGPRLWMPDTPDLFAPVGRNPRTTVGAR</sequence>
<dbReference type="InterPro" id="IPR057929">
    <property type="entry name" value="RamC_N"/>
</dbReference>
<dbReference type="SMART" id="SM00220">
    <property type="entry name" value="S_TKc"/>
    <property type="match status" value="1"/>
</dbReference>
<dbReference type="EMBL" id="CP013738">
    <property type="protein sequence ID" value="ALU95410.1"/>
    <property type="molecule type" value="Genomic_DNA"/>
</dbReference>
<feature type="compositionally biased region" description="Basic and acidic residues" evidence="2">
    <location>
        <begin position="175"/>
        <end position="192"/>
    </location>
</feature>
<feature type="region of interest" description="Disordered" evidence="2">
    <location>
        <begin position="513"/>
        <end position="553"/>
    </location>
</feature>
<dbReference type="NCBIfam" id="NF038150">
    <property type="entry name" value="lanthi_synth_IV"/>
    <property type="match status" value="1"/>
</dbReference>
<keyword evidence="1" id="KW-0862">Zinc</keyword>
<dbReference type="SUPFAM" id="SSF56112">
    <property type="entry name" value="Protein kinase-like (PK-like)"/>
    <property type="match status" value="1"/>
</dbReference>
<evidence type="ECO:0000313" key="4">
    <source>
        <dbReference type="EMBL" id="ALU95410.1"/>
    </source>
</evidence>
<evidence type="ECO:0000256" key="1">
    <source>
        <dbReference type="PIRSR" id="PIRSR607822-1"/>
    </source>
</evidence>
<dbReference type="SUPFAM" id="SSF158745">
    <property type="entry name" value="LanC-like"/>
    <property type="match status" value="1"/>
</dbReference>
<feature type="compositionally biased region" description="Pro residues" evidence="2">
    <location>
        <begin position="200"/>
        <end position="211"/>
    </location>
</feature>
<dbReference type="Gene3D" id="1.10.510.10">
    <property type="entry name" value="Transferase(Phosphotransferase) domain 1"/>
    <property type="match status" value="1"/>
</dbReference>
<dbReference type="Gene3D" id="1.50.10.20">
    <property type="match status" value="1"/>
</dbReference>
<dbReference type="PANTHER" id="PTHR12736">
    <property type="entry name" value="LANC-LIKE PROTEIN"/>
    <property type="match status" value="1"/>
</dbReference>
<feature type="binding site" evidence="1">
    <location>
        <position position="823"/>
    </location>
    <ligand>
        <name>Zn(2+)</name>
        <dbReference type="ChEBI" id="CHEBI:29105"/>
    </ligand>
</feature>
<dbReference type="InterPro" id="IPR000719">
    <property type="entry name" value="Prot_kinase_dom"/>
</dbReference>
<dbReference type="STRING" id="1172567.WQO_20090"/>
<dbReference type="PANTHER" id="PTHR12736:SF7">
    <property type="entry name" value="LANC-LIKE PROTEIN 3"/>
    <property type="match status" value="1"/>
</dbReference>
<dbReference type="Pfam" id="PF05147">
    <property type="entry name" value="LANC_like"/>
    <property type="match status" value="1"/>
</dbReference>
<dbReference type="RefSeq" id="WP_010061154.1">
    <property type="nucleotide sequence ID" value="NZ_CP013738.1"/>
</dbReference>
<dbReference type="AlphaFoldDB" id="A0A0U3LXT2"/>
<organism evidence="4 5">
    <name type="scientific">Streptomyces globisporus C-1027</name>
    <dbReference type="NCBI Taxonomy" id="1172567"/>
    <lineage>
        <taxon>Bacteria</taxon>
        <taxon>Bacillati</taxon>
        <taxon>Actinomycetota</taxon>
        <taxon>Actinomycetes</taxon>
        <taxon>Kitasatosporales</taxon>
        <taxon>Streptomycetaceae</taxon>
        <taxon>Streptomyces</taxon>
    </lineage>
</organism>
<reference evidence="4 5" key="1">
    <citation type="journal article" date="2012" name="J. Bacteriol.">
        <title>Draft genome sequence of Streptomyces globisporus C-1027, which produces an antitumor antibiotic consisting of a nine-membered enediyne with a chromoprotein.</title>
        <authorList>
            <person name="Wang L."/>
            <person name="Wang S."/>
            <person name="He Q."/>
            <person name="Yu T."/>
            <person name="Li Q."/>
            <person name="Hong B."/>
        </authorList>
    </citation>
    <scope>NUCLEOTIDE SEQUENCE [LARGE SCALE GENOMIC DNA]</scope>
    <source>
        <strain evidence="4 5">C-1027</strain>
    </source>
</reference>
<dbReference type="Pfam" id="PF00069">
    <property type="entry name" value="Pkinase"/>
    <property type="match status" value="1"/>
</dbReference>
<evidence type="ECO:0000256" key="2">
    <source>
        <dbReference type="SAM" id="MobiDB-lite"/>
    </source>
</evidence>
<dbReference type="GO" id="GO:0046872">
    <property type="term" value="F:metal ion binding"/>
    <property type="evidence" value="ECO:0007669"/>
    <property type="project" value="UniProtKB-KW"/>
</dbReference>
<dbReference type="SMART" id="SM01260">
    <property type="entry name" value="LANC_like"/>
    <property type="match status" value="1"/>
</dbReference>
<dbReference type="KEGG" id="sgb:WQO_20090"/>
<evidence type="ECO:0000313" key="5">
    <source>
        <dbReference type="Proteomes" id="UP000064183"/>
    </source>
</evidence>
<dbReference type="CDD" id="cd04791">
    <property type="entry name" value="LanC_SerThrkinase"/>
    <property type="match status" value="1"/>
</dbReference>
<dbReference type="Proteomes" id="UP000064183">
    <property type="component" value="Chromosome"/>
</dbReference>
<feature type="binding site" evidence="1">
    <location>
        <position position="869"/>
    </location>
    <ligand>
        <name>Zn(2+)</name>
        <dbReference type="ChEBI" id="CHEBI:29105"/>
    </ligand>
</feature>
<protein>
    <recommendedName>
        <fullName evidence="3">Protein kinase domain-containing protein</fullName>
    </recommendedName>
</protein>
<feature type="compositionally biased region" description="Gly residues" evidence="2">
    <location>
        <begin position="522"/>
        <end position="536"/>
    </location>
</feature>
<dbReference type="InterPro" id="IPR058053">
    <property type="entry name" value="RamC_C"/>
</dbReference>
<dbReference type="Pfam" id="PF25816">
    <property type="entry name" value="RamC_N"/>
    <property type="match status" value="1"/>
</dbReference>
<dbReference type="GeneID" id="27784679"/>
<keyword evidence="1" id="KW-0479">Metal-binding</keyword>
<gene>
    <name evidence="4" type="ORF">WQO_20090</name>
</gene>